<dbReference type="InterPro" id="IPR011990">
    <property type="entry name" value="TPR-like_helical_dom_sf"/>
</dbReference>
<keyword evidence="2" id="KW-0472">Membrane</keyword>
<gene>
    <name evidence="3" type="ORF">AX660_08895</name>
</gene>
<dbReference type="STRING" id="1799789.AX660_08895"/>
<dbReference type="AlphaFoldDB" id="A0A136A4F8"/>
<accession>A0A136A4F8</accession>
<feature type="compositionally biased region" description="Low complexity" evidence="1">
    <location>
        <begin position="117"/>
        <end position="130"/>
    </location>
</feature>
<dbReference type="SUPFAM" id="SSF48452">
    <property type="entry name" value="TPR-like"/>
    <property type="match status" value="1"/>
</dbReference>
<keyword evidence="2" id="KW-0812">Transmembrane</keyword>
<reference evidence="4" key="1">
    <citation type="submission" date="2016-02" db="EMBL/GenBank/DDBJ databases">
        <authorList>
            <person name="Schultz-Johansen M."/>
            <person name="Glaring M.A."/>
            <person name="Bech P.K."/>
            <person name="Stougaard P."/>
        </authorList>
    </citation>
    <scope>NUCLEOTIDE SEQUENCE [LARGE SCALE GENOMIC DNA]</scope>
    <source>
        <strain evidence="4">S66</strain>
    </source>
</reference>
<keyword evidence="4" id="KW-1185">Reference proteome</keyword>
<feature type="transmembrane region" description="Helical" evidence="2">
    <location>
        <begin position="34"/>
        <end position="53"/>
    </location>
</feature>
<feature type="region of interest" description="Disordered" evidence="1">
    <location>
        <begin position="117"/>
        <end position="145"/>
    </location>
</feature>
<dbReference type="RefSeq" id="WP_068373907.1">
    <property type="nucleotide sequence ID" value="NZ_LSNE01000003.1"/>
</dbReference>
<dbReference type="EMBL" id="LSNE01000003">
    <property type="protein sequence ID" value="KXI30104.1"/>
    <property type="molecule type" value="Genomic_DNA"/>
</dbReference>
<dbReference type="Gene3D" id="1.25.40.10">
    <property type="entry name" value="Tetratricopeptide repeat domain"/>
    <property type="match status" value="2"/>
</dbReference>
<dbReference type="OrthoDB" id="5406098at2"/>
<sequence length="351" mass="38424">MSVVNKMLQDLEARQADGQQVSADYQAPKKRPNWLWLIALLGIAFALFAYWLLSSESSPLNKPKVIEEVLQTQPQKPVAKTMLVVETTAAALPAVDTTDAPNIQHAEIEVLIASAPNSEPSPELSELTPPEQRPIVPSASVEPEPAELKPSSFQITGSSQVNQTASLKQQIKDAVAANNNELAIKLLNKLLDQQPDDVEASKKLAALLFANGNNLKATTLLQSSLQNSPHRADLRMMLARLYVQQKKGDAALVLLKEVQPAQYMEIDYLALRASVAQQQADFATANQDYATLSQVDSNNARWWLGLAICQEKLGVVSGALNAYYRAQNLAQLEPAVTEFIEQRIRLLAGKP</sequence>
<keyword evidence="2" id="KW-1133">Transmembrane helix</keyword>
<dbReference type="Proteomes" id="UP000070299">
    <property type="component" value="Unassembled WGS sequence"/>
</dbReference>
<name>A0A136A4F8_9ALTE</name>
<evidence type="ECO:0000256" key="1">
    <source>
        <dbReference type="SAM" id="MobiDB-lite"/>
    </source>
</evidence>
<proteinExistence type="predicted"/>
<protein>
    <submittedName>
        <fullName evidence="3">Uncharacterized protein</fullName>
    </submittedName>
</protein>
<comment type="caution">
    <text evidence="3">The sequence shown here is derived from an EMBL/GenBank/DDBJ whole genome shotgun (WGS) entry which is preliminary data.</text>
</comment>
<evidence type="ECO:0000256" key="2">
    <source>
        <dbReference type="SAM" id="Phobius"/>
    </source>
</evidence>
<dbReference type="Pfam" id="PF14559">
    <property type="entry name" value="TPR_19"/>
    <property type="match status" value="1"/>
</dbReference>
<evidence type="ECO:0000313" key="4">
    <source>
        <dbReference type="Proteomes" id="UP000070299"/>
    </source>
</evidence>
<organism evidence="3 4">
    <name type="scientific">Paraglaciecola hydrolytica</name>
    <dbReference type="NCBI Taxonomy" id="1799789"/>
    <lineage>
        <taxon>Bacteria</taxon>
        <taxon>Pseudomonadati</taxon>
        <taxon>Pseudomonadota</taxon>
        <taxon>Gammaproteobacteria</taxon>
        <taxon>Alteromonadales</taxon>
        <taxon>Alteromonadaceae</taxon>
        <taxon>Paraglaciecola</taxon>
    </lineage>
</organism>
<evidence type="ECO:0000313" key="3">
    <source>
        <dbReference type="EMBL" id="KXI30104.1"/>
    </source>
</evidence>